<name>A7IFE9_XANP2</name>
<keyword evidence="6" id="KW-1185">Reference proteome</keyword>
<protein>
    <submittedName>
        <fullName evidence="5">Phospholipase/Carboxylesterase</fullName>
    </submittedName>
</protein>
<dbReference type="Proteomes" id="UP000002417">
    <property type="component" value="Chromosome"/>
</dbReference>
<dbReference type="SUPFAM" id="SSF53474">
    <property type="entry name" value="alpha/beta-Hydrolases"/>
    <property type="match status" value="1"/>
</dbReference>
<evidence type="ECO:0000256" key="1">
    <source>
        <dbReference type="ARBA" id="ARBA00006499"/>
    </source>
</evidence>
<keyword evidence="2" id="KW-0378">Hydrolase</keyword>
<evidence type="ECO:0000256" key="3">
    <source>
        <dbReference type="SAM" id="MobiDB-lite"/>
    </source>
</evidence>
<dbReference type="InterPro" id="IPR050565">
    <property type="entry name" value="LYPA1-2/EST-like"/>
</dbReference>
<evidence type="ECO:0000313" key="6">
    <source>
        <dbReference type="Proteomes" id="UP000002417"/>
    </source>
</evidence>
<dbReference type="PhylomeDB" id="A7IFE9"/>
<evidence type="ECO:0000259" key="4">
    <source>
        <dbReference type="Pfam" id="PF02230"/>
    </source>
</evidence>
<dbReference type="PANTHER" id="PTHR10655">
    <property type="entry name" value="LYSOPHOSPHOLIPASE-RELATED"/>
    <property type="match status" value="1"/>
</dbReference>
<dbReference type="EMBL" id="CP000781">
    <property type="protein sequence ID" value="ABS66742.1"/>
    <property type="molecule type" value="Genomic_DNA"/>
</dbReference>
<organism evidence="5 6">
    <name type="scientific">Xanthobacter autotrophicus (strain ATCC BAA-1158 / Py2)</name>
    <dbReference type="NCBI Taxonomy" id="78245"/>
    <lineage>
        <taxon>Bacteria</taxon>
        <taxon>Pseudomonadati</taxon>
        <taxon>Pseudomonadota</taxon>
        <taxon>Alphaproteobacteria</taxon>
        <taxon>Hyphomicrobiales</taxon>
        <taxon>Xanthobacteraceae</taxon>
        <taxon>Xanthobacter</taxon>
    </lineage>
</organism>
<accession>A7IFE9</accession>
<dbReference type="PANTHER" id="PTHR10655:SF17">
    <property type="entry name" value="LYSOPHOSPHOLIPASE-LIKE PROTEIN 1"/>
    <property type="match status" value="1"/>
</dbReference>
<dbReference type="eggNOG" id="COG0400">
    <property type="taxonomic scope" value="Bacteria"/>
</dbReference>
<dbReference type="ESTHER" id="xanp2-q26w59">
    <property type="family name" value="LYsophospholipase_carboxylesterase"/>
</dbReference>
<dbReference type="InterPro" id="IPR029058">
    <property type="entry name" value="AB_hydrolase_fold"/>
</dbReference>
<dbReference type="AlphaFoldDB" id="A7IFE9"/>
<dbReference type="KEGG" id="xau:Xaut_1494"/>
<sequence>MTTHVAPAAGTELPTDLPIVAGPKIAALSCGKPAWLVVLLHEEGADGQRVIDLALNWAPEMPKADFLAAEAPFPAEGGGRRWFASDALTPEAISEGLATTGPWLDAFLDRMLAERRLPDSHLALVGFSQGAMLALHVGLRRAASPALIIGFCGALPEADDLAGEIRARPPVLLIHGEEDSIVPFDQMVATRERLKALGVPAKSMRRPGLGHAIDDDGILAAGTVLAATLVKAPAAKAGHDDHDHDDHDHDHDDRDH</sequence>
<reference evidence="5 6" key="1">
    <citation type="submission" date="2007-07" db="EMBL/GenBank/DDBJ databases">
        <title>Complete sequence of chromosome of Xanthobacter autotrophicus Py2.</title>
        <authorList>
            <consortium name="US DOE Joint Genome Institute"/>
            <person name="Copeland A."/>
            <person name="Lucas S."/>
            <person name="Lapidus A."/>
            <person name="Barry K."/>
            <person name="Glavina del Rio T."/>
            <person name="Hammon N."/>
            <person name="Israni S."/>
            <person name="Dalin E."/>
            <person name="Tice H."/>
            <person name="Pitluck S."/>
            <person name="Sims D."/>
            <person name="Brettin T."/>
            <person name="Bruce D."/>
            <person name="Detter J.C."/>
            <person name="Han C."/>
            <person name="Tapia R."/>
            <person name="Brainard J."/>
            <person name="Schmutz J."/>
            <person name="Larimer F."/>
            <person name="Land M."/>
            <person name="Hauser L."/>
            <person name="Kyrpides N."/>
            <person name="Kim E."/>
            <person name="Ensigns S.A."/>
            <person name="Richardson P."/>
        </authorList>
    </citation>
    <scope>NUCLEOTIDE SEQUENCE [LARGE SCALE GENOMIC DNA]</scope>
    <source>
        <strain evidence="6">ATCC BAA-1158 / Py2</strain>
    </source>
</reference>
<comment type="similarity">
    <text evidence="1">Belongs to the AB hydrolase superfamily. AB hydrolase 2 family.</text>
</comment>
<evidence type="ECO:0000256" key="2">
    <source>
        <dbReference type="ARBA" id="ARBA00022801"/>
    </source>
</evidence>
<dbReference type="OrthoDB" id="9801763at2"/>
<dbReference type="Pfam" id="PF02230">
    <property type="entry name" value="Abhydrolase_2"/>
    <property type="match status" value="1"/>
</dbReference>
<dbReference type="STRING" id="78245.Xaut_1494"/>
<dbReference type="GO" id="GO:0016787">
    <property type="term" value="F:hydrolase activity"/>
    <property type="evidence" value="ECO:0007669"/>
    <property type="project" value="UniProtKB-KW"/>
</dbReference>
<proteinExistence type="inferred from homology"/>
<evidence type="ECO:0000313" key="5">
    <source>
        <dbReference type="EMBL" id="ABS66742.1"/>
    </source>
</evidence>
<dbReference type="HOGENOM" id="CLU_049413_5_2_5"/>
<dbReference type="Gene3D" id="3.40.50.1820">
    <property type="entry name" value="alpha/beta hydrolase"/>
    <property type="match status" value="1"/>
</dbReference>
<gene>
    <name evidence="5" type="ordered locus">Xaut_1494</name>
</gene>
<feature type="region of interest" description="Disordered" evidence="3">
    <location>
        <begin position="235"/>
        <end position="256"/>
    </location>
</feature>
<feature type="compositionally biased region" description="Basic and acidic residues" evidence="3">
    <location>
        <begin position="237"/>
        <end position="256"/>
    </location>
</feature>
<feature type="domain" description="Phospholipase/carboxylesterase/thioesterase" evidence="4">
    <location>
        <begin position="32"/>
        <end position="224"/>
    </location>
</feature>
<dbReference type="InterPro" id="IPR003140">
    <property type="entry name" value="PLipase/COase/thioEstase"/>
</dbReference>